<evidence type="ECO:0000256" key="1">
    <source>
        <dbReference type="SAM" id="MobiDB-lite"/>
    </source>
</evidence>
<feature type="compositionally biased region" description="Basic residues" evidence="1">
    <location>
        <begin position="46"/>
        <end position="58"/>
    </location>
</feature>
<dbReference type="EMBL" id="CP144745">
    <property type="protein sequence ID" value="WVZ53644.1"/>
    <property type="molecule type" value="Genomic_DNA"/>
</dbReference>
<accession>A0AAQ3PVT1</accession>
<keyword evidence="3" id="KW-1185">Reference proteome</keyword>
<evidence type="ECO:0000313" key="2">
    <source>
        <dbReference type="EMBL" id="WVZ53644.1"/>
    </source>
</evidence>
<dbReference type="AlphaFoldDB" id="A0AAQ3PVT1"/>
<evidence type="ECO:0000313" key="3">
    <source>
        <dbReference type="Proteomes" id="UP001341281"/>
    </source>
</evidence>
<protein>
    <submittedName>
        <fullName evidence="2">Uncharacterized protein</fullName>
    </submittedName>
</protein>
<reference evidence="2 3" key="1">
    <citation type="submission" date="2024-02" db="EMBL/GenBank/DDBJ databases">
        <title>High-quality chromosome-scale genome assembly of Pensacola bahiagrass (Paspalum notatum Flugge var. saurae).</title>
        <authorList>
            <person name="Vega J.M."/>
            <person name="Podio M."/>
            <person name="Orjuela J."/>
            <person name="Siena L.A."/>
            <person name="Pessino S.C."/>
            <person name="Combes M.C."/>
            <person name="Mariac C."/>
            <person name="Albertini E."/>
            <person name="Pupilli F."/>
            <person name="Ortiz J.P.A."/>
            <person name="Leblanc O."/>
        </authorList>
    </citation>
    <scope>NUCLEOTIDE SEQUENCE [LARGE SCALE GENOMIC DNA]</scope>
    <source>
        <strain evidence="2">R1</strain>
        <tissue evidence="2">Leaf</tissue>
    </source>
</reference>
<gene>
    <name evidence="2" type="ORF">U9M48_004556</name>
</gene>
<feature type="compositionally biased region" description="Low complexity" evidence="1">
    <location>
        <begin position="30"/>
        <end position="39"/>
    </location>
</feature>
<organism evidence="2 3">
    <name type="scientific">Paspalum notatum var. saurae</name>
    <dbReference type="NCBI Taxonomy" id="547442"/>
    <lineage>
        <taxon>Eukaryota</taxon>
        <taxon>Viridiplantae</taxon>
        <taxon>Streptophyta</taxon>
        <taxon>Embryophyta</taxon>
        <taxon>Tracheophyta</taxon>
        <taxon>Spermatophyta</taxon>
        <taxon>Magnoliopsida</taxon>
        <taxon>Liliopsida</taxon>
        <taxon>Poales</taxon>
        <taxon>Poaceae</taxon>
        <taxon>PACMAD clade</taxon>
        <taxon>Panicoideae</taxon>
        <taxon>Andropogonodae</taxon>
        <taxon>Paspaleae</taxon>
        <taxon>Paspalinae</taxon>
        <taxon>Paspalum</taxon>
    </lineage>
</organism>
<proteinExistence type="predicted"/>
<dbReference type="Proteomes" id="UP001341281">
    <property type="component" value="Chromosome 01"/>
</dbReference>
<name>A0AAQ3PVT1_PASNO</name>
<sequence>MVATLPTARRPPLPTAEASSTHGSAANLPHGAAASSSHGAAGGRDHHPRATARRRPPSHAHALEQGRPAAAVGDWACVLCAAACASNCATGLPPDGRRRPAPLPVYPRASPVSAPPPETVLKYEEKKWLKILGPPLRRGETEFIGSSNATILEKKAAPCCDSIASHSKTSSHPVEEAPCPVVFNIYNMSLNASLRDVGNKSDVTSTKQPVTWIKKNVTGIYYL</sequence>
<feature type="region of interest" description="Disordered" evidence="1">
    <location>
        <begin position="1"/>
        <end position="66"/>
    </location>
</feature>